<organism evidence="2">
    <name type="scientific">Alexandrium monilatum</name>
    <dbReference type="NCBI Taxonomy" id="311494"/>
    <lineage>
        <taxon>Eukaryota</taxon>
        <taxon>Sar</taxon>
        <taxon>Alveolata</taxon>
        <taxon>Dinophyceae</taxon>
        <taxon>Gonyaulacales</taxon>
        <taxon>Pyrocystaceae</taxon>
        <taxon>Alexandrium</taxon>
    </lineage>
</organism>
<dbReference type="SUPFAM" id="SSF56112">
    <property type="entry name" value="Protein kinase-like (PK-like)"/>
    <property type="match status" value="1"/>
</dbReference>
<feature type="compositionally biased region" description="Low complexity" evidence="1">
    <location>
        <begin position="406"/>
        <end position="416"/>
    </location>
</feature>
<dbReference type="EMBL" id="HBNR01038217">
    <property type="protein sequence ID" value="CAE4595482.1"/>
    <property type="molecule type" value="Transcribed_RNA"/>
</dbReference>
<name>A0A7S4UN51_9DINO</name>
<sequence>MAALVEGCRVPPMLQPPPVCSPVASRSLGPLCAGPELHCLCCKPPAPVAWPGAGTCPASRELHVHGDPGQVGRVSDFEVGPALHRVFGSEGLRVLFGRADAAGARRLSCGGLNHLFLVAHAGRVVKCTRPRSACLSEAREAARLRRDAPALASDVHAVFPLAAFLCREPPTQQRGAGPPCEVAVFEHLEGCRSLGDLLRMFERSHPVGALRTLAPCTQHRNGQACEHVAPLRSLVARQAARLNWRFQALHGRRHGDFKADNVLLDRRGVPRLADFLSPFCRSCDREEFLGSTDSAHPAVMEMRGAFGCAWQSEAPRADALARAPGCLVAPEEALRNARLLEALEQLSAARQSQSIFGPVPSLLSNIGMLVPGMAPAPPGARPPPWSAEPAVLATRSEAPTEGGSSGSSSRSASGSSGSSGGGRGGRGDQRASYAL</sequence>
<evidence type="ECO:0000313" key="2">
    <source>
        <dbReference type="EMBL" id="CAE4595482.1"/>
    </source>
</evidence>
<accession>A0A7S4UN51</accession>
<evidence type="ECO:0000256" key="1">
    <source>
        <dbReference type="SAM" id="MobiDB-lite"/>
    </source>
</evidence>
<protein>
    <recommendedName>
        <fullName evidence="3">Protein kinase domain-containing protein</fullName>
    </recommendedName>
</protein>
<proteinExistence type="predicted"/>
<feature type="region of interest" description="Disordered" evidence="1">
    <location>
        <begin position="375"/>
        <end position="435"/>
    </location>
</feature>
<gene>
    <name evidence="2" type="ORF">AMON00008_LOCUS26406</name>
</gene>
<dbReference type="AlphaFoldDB" id="A0A7S4UN51"/>
<reference evidence="2" key="1">
    <citation type="submission" date="2021-01" db="EMBL/GenBank/DDBJ databases">
        <authorList>
            <person name="Corre E."/>
            <person name="Pelletier E."/>
            <person name="Niang G."/>
            <person name="Scheremetjew M."/>
            <person name="Finn R."/>
            <person name="Kale V."/>
            <person name="Holt S."/>
            <person name="Cochrane G."/>
            <person name="Meng A."/>
            <person name="Brown T."/>
            <person name="Cohen L."/>
        </authorList>
    </citation>
    <scope>NUCLEOTIDE SEQUENCE</scope>
    <source>
        <strain evidence="2">CCMP3105</strain>
    </source>
</reference>
<dbReference type="InterPro" id="IPR011009">
    <property type="entry name" value="Kinase-like_dom_sf"/>
</dbReference>
<evidence type="ECO:0008006" key="3">
    <source>
        <dbReference type="Google" id="ProtNLM"/>
    </source>
</evidence>
<feature type="compositionally biased region" description="Pro residues" evidence="1">
    <location>
        <begin position="375"/>
        <end position="386"/>
    </location>
</feature>